<feature type="region of interest" description="Disordered" evidence="1">
    <location>
        <begin position="1"/>
        <end position="46"/>
    </location>
</feature>
<dbReference type="PATRIC" id="fig|146537.3.peg.1668"/>
<evidence type="ECO:0000313" key="3">
    <source>
        <dbReference type="Proteomes" id="UP000053859"/>
    </source>
</evidence>
<keyword evidence="3" id="KW-1185">Reference proteome</keyword>
<feature type="compositionally biased region" description="Basic and acidic residues" evidence="1">
    <location>
        <begin position="23"/>
        <end position="33"/>
    </location>
</feature>
<proteinExistence type="predicted"/>
<dbReference type="AlphaFoldDB" id="A0A0K8PHH4"/>
<keyword evidence="2" id="KW-0808">Transferase</keyword>
<gene>
    <name evidence="2" type="ORF">SAZU_1581</name>
</gene>
<dbReference type="EMBL" id="DF968221">
    <property type="protein sequence ID" value="GAP46844.1"/>
    <property type="molecule type" value="Genomic_DNA"/>
</dbReference>
<reference evidence="2" key="1">
    <citation type="journal article" date="2015" name="Genome Announc.">
        <title>Draft Genome Sequence of Thiostrepton-Producing Streptomyces azureus ATCC 14921.</title>
        <authorList>
            <person name="Sakihara K."/>
            <person name="Maeda J."/>
            <person name="Tashiro K."/>
            <person name="Fujino Y."/>
            <person name="Kuhara S."/>
            <person name="Ohshima T."/>
            <person name="Ogata S."/>
            <person name="Doi K."/>
        </authorList>
    </citation>
    <scope>NUCLEOTIDE SEQUENCE [LARGE SCALE GENOMIC DNA]</scope>
    <source>
        <strain evidence="2">ATCC14921</strain>
    </source>
</reference>
<name>A0A0K8PHH4_STRAJ</name>
<dbReference type="GO" id="GO:0016301">
    <property type="term" value="F:kinase activity"/>
    <property type="evidence" value="ECO:0007669"/>
    <property type="project" value="UniProtKB-KW"/>
</dbReference>
<protein>
    <submittedName>
        <fullName evidence="2">ATPase, histidine kinase-, DNA gyrase B-, and HSP90-like domain protein protein</fullName>
    </submittedName>
</protein>
<keyword evidence="2" id="KW-0418">Kinase</keyword>
<dbReference type="Proteomes" id="UP000053859">
    <property type="component" value="Unassembled WGS sequence"/>
</dbReference>
<sequence length="60" mass="6217">MDEGRDPAAEQTTPPEPACPCGSRDHEPLRIGDRLSPSGSTIGPVHVCPAESPVGLRGVL</sequence>
<evidence type="ECO:0000256" key="1">
    <source>
        <dbReference type="SAM" id="MobiDB-lite"/>
    </source>
</evidence>
<evidence type="ECO:0000313" key="2">
    <source>
        <dbReference type="EMBL" id="GAP46844.1"/>
    </source>
</evidence>
<organism evidence="2 3">
    <name type="scientific">Streptomyces azureus</name>
    <dbReference type="NCBI Taxonomy" id="146537"/>
    <lineage>
        <taxon>Bacteria</taxon>
        <taxon>Bacillati</taxon>
        <taxon>Actinomycetota</taxon>
        <taxon>Actinomycetes</taxon>
        <taxon>Kitasatosporales</taxon>
        <taxon>Streptomycetaceae</taxon>
        <taxon>Streptomyces</taxon>
    </lineage>
</organism>
<accession>A0A0K8PHH4</accession>